<feature type="transmembrane region" description="Helical" evidence="8">
    <location>
        <begin position="472"/>
        <end position="491"/>
    </location>
</feature>
<evidence type="ECO:0000256" key="7">
    <source>
        <dbReference type="RuleBase" id="RU003346"/>
    </source>
</evidence>
<dbReference type="SUPFAM" id="SSF103473">
    <property type="entry name" value="MFS general substrate transporter"/>
    <property type="match status" value="1"/>
</dbReference>
<evidence type="ECO:0000256" key="1">
    <source>
        <dbReference type="ARBA" id="ARBA00004141"/>
    </source>
</evidence>
<evidence type="ECO:0000256" key="8">
    <source>
        <dbReference type="SAM" id="Phobius"/>
    </source>
</evidence>
<dbReference type="PROSITE" id="PS50850">
    <property type="entry name" value="MFS"/>
    <property type="match status" value="1"/>
</dbReference>
<dbReference type="PANTHER" id="PTHR48022:SF8">
    <property type="entry name" value="MAJOR FACILITATOR SUPERFAMILY (MFS) PROFILE DOMAIN-CONTAINING PROTEIN-RELATED"/>
    <property type="match status" value="1"/>
</dbReference>
<dbReference type="PANTHER" id="PTHR48022">
    <property type="entry name" value="PLASTIDIC GLUCOSE TRANSPORTER 4"/>
    <property type="match status" value="1"/>
</dbReference>
<comment type="similarity">
    <text evidence="2 7">Belongs to the major facilitator superfamily. Sugar transporter (TC 2.A.1.1) family.</text>
</comment>
<dbReference type="FunFam" id="1.20.1250.20:FF:000313">
    <property type="entry name" value="MFS quinate transporter"/>
    <property type="match status" value="1"/>
</dbReference>
<dbReference type="GeneID" id="27338951"/>
<evidence type="ECO:0000313" key="10">
    <source>
        <dbReference type="EMBL" id="KIW09768.1"/>
    </source>
</evidence>
<feature type="transmembrane region" description="Helical" evidence="8">
    <location>
        <begin position="197"/>
        <end position="217"/>
    </location>
</feature>
<evidence type="ECO:0000256" key="6">
    <source>
        <dbReference type="ARBA" id="ARBA00023136"/>
    </source>
</evidence>
<dbReference type="InterPro" id="IPR036259">
    <property type="entry name" value="MFS_trans_sf"/>
</dbReference>
<evidence type="ECO:0000313" key="11">
    <source>
        <dbReference type="Proteomes" id="UP000053328"/>
    </source>
</evidence>
<dbReference type="RefSeq" id="XP_016229984.1">
    <property type="nucleotide sequence ID" value="XM_016386176.1"/>
</dbReference>
<dbReference type="GO" id="GO:0005351">
    <property type="term" value="F:carbohydrate:proton symporter activity"/>
    <property type="evidence" value="ECO:0007669"/>
    <property type="project" value="TreeGrafter"/>
</dbReference>
<feature type="domain" description="Major facilitator superfamily (MFS) profile" evidence="9">
    <location>
        <begin position="30"/>
        <end position="497"/>
    </location>
</feature>
<evidence type="ECO:0000256" key="3">
    <source>
        <dbReference type="ARBA" id="ARBA00022448"/>
    </source>
</evidence>
<keyword evidence="5 8" id="KW-1133">Transmembrane helix</keyword>
<dbReference type="PRINTS" id="PR00171">
    <property type="entry name" value="SUGRTRNSPORT"/>
</dbReference>
<keyword evidence="11" id="KW-1185">Reference proteome</keyword>
<feature type="transmembrane region" description="Helical" evidence="8">
    <location>
        <begin position="405"/>
        <end position="425"/>
    </location>
</feature>
<evidence type="ECO:0000256" key="2">
    <source>
        <dbReference type="ARBA" id="ARBA00010992"/>
    </source>
</evidence>
<feature type="transmembrane region" description="Helical" evidence="8">
    <location>
        <begin position="363"/>
        <end position="385"/>
    </location>
</feature>
<feature type="transmembrane region" description="Helical" evidence="8">
    <location>
        <begin position="160"/>
        <end position="182"/>
    </location>
</feature>
<reference evidence="10 11" key="1">
    <citation type="submission" date="2015-01" db="EMBL/GenBank/DDBJ databases">
        <title>The Genome Sequence of Exophiala spinifera CBS89968.</title>
        <authorList>
            <consortium name="The Broad Institute Genomics Platform"/>
            <person name="Cuomo C."/>
            <person name="de Hoog S."/>
            <person name="Gorbushina A."/>
            <person name="Stielow B."/>
            <person name="Teixiera M."/>
            <person name="Abouelleil A."/>
            <person name="Chapman S.B."/>
            <person name="Priest M."/>
            <person name="Young S.K."/>
            <person name="Wortman J."/>
            <person name="Nusbaum C."/>
            <person name="Birren B."/>
        </authorList>
    </citation>
    <scope>NUCLEOTIDE SEQUENCE [LARGE SCALE GENOMIC DNA]</scope>
    <source>
        <strain evidence="10 11">CBS 89968</strain>
    </source>
</reference>
<comment type="subcellular location">
    <subcellularLocation>
        <location evidence="1">Membrane</location>
        <topology evidence="1">Multi-pass membrane protein</topology>
    </subcellularLocation>
</comment>
<evidence type="ECO:0000256" key="4">
    <source>
        <dbReference type="ARBA" id="ARBA00022692"/>
    </source>
</evidence>
<dbReference type="PROSITE" id="PS00216">
    <property type="entry name" value="SUGAR_TRANSPORT_1"/>
    <property type="match status" value="1"/>
</dbReference>
<gene>
    <name evidence="10" type="ORF">PV08_11868</name>
</gene>
<feature type="transmembrane region" description="Helical" evidence="8">
    <location>
        <begin position="135"/>
        <end position="153"/>
    </location>
</feature>
<dbReference type="VEuPathDB" id="FungiDB:PV08_11868"/>
<dbReference type="InterPro" id="IPR003663">
    <property type="entry name" value="Sugar/inositol_transpt"/>
</dbReference>
<dbReference type="GO" id="GO:0016020">
    <property type="term" value="C:membrane"/>
    <property type="evidence" value="ECO:0007669"/>
    <property type="project" value="UniProtKB-SubCell"/>
</dbReference>
<dbReference type="NCBIfam" id="TIGR00879">
    <property type="entry name" value="SP"/>
    <property type="match status" value="1"/>
</dbReference>
<dbReference type="AlphaFoldDB" id="A0A0D2ASR5"/>
<feature type="transmembrane region" description="Helical" evidence="8">
    <location>
        <begin position="291"/>
        <end position="314"/>
    </location>
</feature>
<evidence type="ECO:0000259" key="9">
    <source>
        <dbReference type="PROSITE" id="PS50850"/>
    </source>
</evidence>
<dbReference type="Gene3D" id="1.20.1250.20">
    <property type="entry name" value="MFS general substrate transporter like domains"/>
    <property type="match status" value="1"/>
</dbReference>
<dbReference type="InterPro" id="IPR020846">
    <property type="entry name" value="MFS_dom"/>
</dbReference>
<dbReference type="InterPro" id="IPR050360">
    <property type="entry name" value="MFS_Sugar_Transporters"/>
</dbReference>
<dbReference type="InterPro" id="IPR005828">
    <property type="entry name" value="MFS_sugar_transport-like"/>
</dbReference>
<dbReference type="InterPro" id="IPR005829">
    <property type="entry name" value="Sugar_transporter_CS"/>
</dbReference>
<dbReference type="Pfam" id="PF00083">
    <property type="entry name" value="Sugar_tr"/>
    <property type="match status" value="1"/>
</dbReference>
<feature type="transmembrane region" description="Helical" evidence="8">
    <location>
        <begin position="329"/>
        <end position="351"/>
    </location>
</feature>
<feature type="transmembrane region" description="Helical" evidence="8">
    <location>
        <begin position="109"/>
        <end position="129"/>
    </location>
</feature>
<proteinExistence type="inferred from homology"/>
<sequence length="553" mass="60098">MAGGAAVNIFHLKSGFALPPGVLNWRLWFAVAAFAVLGAARGIDEGLISGAFKSPDFQDLIKYHSYTEAEQTNIKGNVTAMVQIGSVGGALLAFLVCDRIGRLWATRQLCIFWILGIAIFMGNNGNLGAVYAGRFIAGLGVGQSVVVGPVYLAEVAPAPIRGLCTCVFAGFNYIGILVAYFANYGCAIHQKGTRNQWMIPTSLNFMFAGIIFILSFFQYESPRYLIKKGKLDKAVTNMTQIRRLPADHPYVVQEITAINSQWHEEQEATKGQGALGIAKEIFLIPKNLYRFYLALMAQILSQWSGAGSITIYAVDLFALFGVKGNNESLLVTAVFGIVKLVAALVCAFILVDYIGRKRSLVSGISLQALSMIYLAAFLTAVPPGADGEDIPMTSSDKAASKGAIFMMYLSGFGWALGWNSLQYLLVAELFPLRIRAVCTSVIMSAHFANQYGNSRAVPNMLLSTSKGGLGPAGTFWLFGGITIFGGIWVWLTVPETAGLPLEQMDGLFDLPWYKIGREGRKYADLQETENREKIPVSVVEHVENENEQPKAAA</sequence>
<accession>A0A0D2ASR5</accession>
<dbReference type="OrthoDB" id="5296287at2759"/>
<name>A0A0D2ASR5_9EURO</name>
<keyword evidence="3 7" id="KW-0813">Transport</keyword>
<dbReference type="HOGENOM" id="CLU_001265_30_12_1"/>
<dbReference type="PROSITE" id="PS00217">
    <property type="entry name" value="SUGAR_TRANSPORT_2"/>
    <property type="match status" value="1"/>
</dbReference>
<feature type="transmembrane region" description="Helical" evidence="8">
    <location>
        <begin position="25"/>
        <end position="43"/>
    </location>
</feature>
<keyword evidence="4 8" id="KW-0812">Transmembrane</keyword>
<dbReference type="Proteomes" id="UP000053328">
    <property type="component" value="Unassembled WGS sequence"/>
</dbReference>
<protein>
    <recommendedName>
        <fullName evidence="9">Major facilitator superfamily (MFS) profile domain-containing protein</fullName>
    </recommendedName>
</protein>
<dbReference type="EMBL" id="KN847502">
    <property type="protein sequence ID" value="KIW09768.1"/>
    <property type="molecule type" value="Genomic_DNA"/>
</dbReference>
<keyword evidence="6 8" id="KW-0472">Membrane</keyword>
<organism evidence="10 11">
    <name type="scientific">Exophiala spinifera</name>
    <dbReference type="NCBI Taxonomy" id="91928"/>
    <lineage>
        <taxon>Eukaryota</taxon>
        <taxon>Fungi</taxon>
        <taxon>Dikarya</taxon>
        <taxon>Ascomycota</taxon>
        <taxon>Pezizomycotina</taxon>
        <taxon>Eurotiomycetes</taxon>
        <taxon>Chaetothyriomycetidae</taxon>
        <taxon>Chaetothyriales</taxon>
        <taxon>Herpotrichiellaceae</taxon>
        <taxon>Exophiala</taxon>
    </lineage>
</organism>
<evidence type="ECO:0000256" key="5">
    <source>
        <dbReference type="ARBA" id="ARBA00022989"/>
    </source>
</evidence>